<dbReference type="RefSeq" id="WP_136437960.1">
    <property type="nucleotide sequence ID" value="NZ_BAUG01000026.1"/>
</dbReference>
<accession>A0A2H1E8Z0</accession>
<evidence type="ECO:0000256" key="1">
    <source>
        <dbReference type="SAM" id="Phobius"/>
    </source>
</evidence>
<proteinExistence type="predicted"/>
<protein>
    <recommendedName>
        <fullName evidence="4">Magnesium citrate secondary transporter</fullName>
    </recommendedName>
</protein>
<keyword evidence="1" id="KW-1133">Transmembrane helix</keyword>
<dbReference type="EMBL" id="LT634361">
    <property type="protein sequence ID" value="SFZ81391.1"/>
    <property type="molecule type" value="Genomic_DNA"/>
</dbReference>
<reference evidence="2 3" key="1">
    <citation type="submission" date="2016-11" db="EMBL/GenBank/DDBJ databases">
        <authorList>
            <person name="Jaros S."/>
            <person name="Januszkiewicz K."/>
            <person name="Wedrychowicz H."/>
        </authorList>
    </citation>
    <scope>NUCLEOTIDE SEQUENCE [LARGE SCALE GENOMIC DNA]</scope>
    <source>
        <strain evidence="2">NCIMB 2154T</strain>
    </source>
</reference>
<feature type="transmembrane region" description="Helical" evidence="1">
    <location>
        <begin position="36"/>
        <end position="55"/>
    </location>
</feature>
<gene>
    <name evidence="2" type="ORF">MARIT_1083</name>
</gene>
<evidence type="ECO:0000313" key="3">
    <source>
        <dbReference type="Proteomes" id="UP000231564"/>
    </source>
</evidence>
<keyword evidence="1" id="KW-0472">Membrane</keyword>
<evidence type="ECO:0000313" key="2">
    <source>
        <dbReference type="EMBL" id="SFZ81391.1"/>
    </source>
</evidence>
<feature type="transmembrane region" description="Helical" evidence="1">
    <location>
        <begin position="67"/>
        <end position="89"/>
    </location>
</feature>
<dbReference type="KEGG" id="tmar:MARIT_1083"/>
<dbReference type="OrthoDB" id="1447802at2"/>
<dbReference type="STRING" id="1349785.GCA_000509405_01272"/>
<feature type="transmembrane region" description="Helical" evidence="1">
    <location>
        <begin position="7"/>
        <end position="24"/>
    </location>
</feature>
<dbReference type="GeneID" id="47724635"/>
<keyword evidence="1" id="KW-0812">Transmembrane</keyword>
<name>A0A2H1E8Z0_9FLAO</name>
<sequence>MKKHLLYYYYIVSLIIGTIIYSLSKTDIYIPEWARFYVNDFLITPIVLTSSLYCIRILKNDRKYRLPVLIIVYVCGLYSILFECVLPAFHSRYTTDCIDISLYFVGGWVFYRLQKSDID</sequence>
<dbReference type="Proteomes" id="UP000231564">
    <property type="component" value="Chromosome MARIT"/>
</dbReference>
<dbReference type="AlphaFoldDB" id="A0A2H1E8Z0"/>
<organism evidence="2 3">
    <name type="scientific">Tenacibaculum maritimum NCIMB 2154</name>
    <dbReference type="NCBI Taxonomy" id="1349785"/>
    <lineage>
        <taxon>Bacteria</taxon>
        <taxon>Pseudomonadati</taxon>
        <taxon>Bacteroidota</taxon>
        <taxon>Flavobacteriia</taxon>
        <taxon>Flavobacteriales</taxon>
        <taxon>Flavobacteriaceae</taxon>
        <taxon>Tenacibaculum</taxon>
    </lineage>
</organism>
<keyword evidence="3" id="KW-1185">Reference proteome</keyword>
<evidence type="ECO:0008006" key="4">
    <source>
        <dbReference type="Google" id="ProtNLM"/>
    </source>
</evidence>